<organism evidence="1 2">
    <name type="scientific">Trichoderma asperellum (strain ATCC 204424 / CBS 433.97 / NBRC 101777)</name>
    <dbReference type="NCBI Taxonomy" id="1042311"/>
    <lineage>
        <taxon>Eukaryota</taxon>
        <taxon>Fungi</taxon>
        <taxon>Dikarya</taxon>
        <taxon>Ascomycota</taxon>
        <taxon>Pezizomycotina</taxon>
        <taxon>Sordariomycetes</taxon>
        <taxon>Hypocreomycetidae</taxon>
        <taxon>Hypocreales</taxon>
        <taxon>Hypocreaceae</taxon>
        <taxon>Trichoderma</taxon>
    </lineage>
</organism>
<evidence type="ECO:0000313" key="1">
    <source>
        <dbReference type="EMBL" id="PTB35947.1"/>
    </source>
</evidence>
<reference evidence="1 2" key="1">
    <citation type="submission" date="2016-07" db="EMBL/GenBank/DDBJ databases">
        <title>Multiple horizontal gene transfer events from other fungi enriched the ability of initially mycotrophic Trichoderma (Ascomycota) to feed on dead plant biomass.</title>
        <authorList>
            <consortium name="DOE Joint Genome Institute"/>
            <person name="Aerts A."/>
            <person name="Atanasova L."/>
            <person name="Chenthamara K."/>
            <person name="Zhang J."/>
            <person name="Grujic M."/>
            <person name="Henrissat B."/>
            <person name="Kuo A."/>
            <person name="Salamov A."/>
            <person name="Lipzen A."/>
            <person name="Labutti K."/>
            <person name="Barry K."/>
            <person name="Miao Y."/>
            <person name="Rahimi M.J."/>
            <person name="Shen Q."/>
            <person name="Grigoriev I.V."/>
            <person name="Kubicek C.P."/>
            <person name="Druzhinina I.S."/>
        </authorList>
    </citation>
    <scope>NUCLEOTIDE SEQUENCE [LARGE SCALE GENOMIC DNA]</scope>
    <source>
        <strain evidence="1 2">CBS 433.97</strain>
    </source>
</reference>
<proteinExistence type="predicted"/>
<evidence type="ECO:0000313" key="2">
    <source>
        <dbReference type="Proteomes" id="UP000240493"/>
    </source>
</evidence>
<dbReference type="EMBL" id="KZ679272">
    <property type="protein sequence ID" value="PTB35947.1"/>
    <property type="molecule type" value="Genomic_DNA"/>
</dbReference>
<dbReference type="Proteomes" id="UP000240493">
    <property type="component" value="Unassembled WGS sequence"/>
</dbReference>
<sequence length="198" mass="21692">MVSCSNACCFLAAANCSPRPHASRRPESAVKLSVGDMRYQYVMRCDTVCIWMDTPGAALVSIPCSDCCHGGAGHQMQVDIPGHLCLSLRYLYTPWRLVMRTTLLCRVAHTGPCMEYMRPHMPLKQGAYEHVRIRYVLRVRAVAFAPYIGNPAASLLSSGPTCRQRSAVSYVCTSNGPCWVSSKAGGIQRAKLRCGSVC</sequence>
<keyword evidence="2" id="KW-1185">Reference proteome</keyword>
<accession>A0A2T3YTT1</accession>
<gene>
    <name evidence="1" type="ORF">M441DRAFT_289096</name>
</gene>
<dbReference type="AlphaFoldDB" id="A0A2T3YTT1"/>
<protein>
    <submittedName>
        <fullName evidence="1">Uncharacterized protein</fullName>
    </submittedName>
</protein>
<name>A0A2T3YTT1_TRIA4</name>